<organism evidence="2 3">
    <name type="scientific">Streptomyces litmocidini</name>
    <dbReference type="NCBI Taxonomy" id="67318"/>
    <lineage>
        <taxon>Bacteria</taxon>
        <taxon>Bacillati</taxon>
        <taxon>Actinomycetota</taxon>
        <taxon>Actinomycetes</taxon>
        <taxon>Kitasatosporales</taxon>
        <taxon>Streptomycetaceae</taxon>
        <taxon>Streptomyces</taxon>
    </lineage>
</organism>
<feature type="transmembrane region" description="Helical" evidence="1">
    <location>
        <begin position="47"/>
        <end position="69"/>
    </location>
</feature>
<dbReference type="RefSeq" id="WP_398711084.1">
    <property type="nucleotide sequence ID" value="NZ_JBIRUI010000012.1"/>
</dbReference>
<sequence>MTSNILRTCRSMPGNRSFELLERIRTRLWTTAVRLWENNVADYAVALTYYAVLALVPALLVPVSLVGLAGTGTRERLIRDLTSYAPP</sequence>
<evidence type="ECO:0000313" key="2">
    <source>
        <dbReference type="EMBL" id="MFI1716850.1"/>
    </source>
</evidence>
<keyword evidence="1" id="KW-1133">Transmembrane helix</keyword>
<dbReference type="EMBL" id="JBIRUI010000012">
    <property type="protein sequence ID" value="MFI1716850.1"/>
    <property type="molecule type" value="Genomic_DNA"/>
</dbReference>
<reference evidence="2 3" key="1">
    <citation type="submission" date="2024-10" db="EMBL/GenBank/DDBJ databases">
        <title>The Natural Products Discovery Center: Release of the First 8490 Sequenced Strains for Exploring Actinobacteria Biosynthetic Diversity.</title>
        <authorList>
            <person name="Kalkreuter E."/>
            <person name="Kautsar S.A."/>
            <person name="Yang D."/>
            <person name="Bader C.D."/>
            <person name="Teijaro C.N."/>
            <person name="Fluegel L."/>
            <person name="Davis C.M."/>
            <person name="Simpson J.R."/>
            <person name="Lauterbach L."/>
            <person name="Steele A.D."/>
            <person name="Gui C."/>
            <person name="Meng S."/>
            <person name="Li G."/>
            <person name="Viehrig K."/>
            <person name="Ye F."/>
            <person name="Su P."/>
            <person name="Kiefer A.F."/>
            <person name="Nichols A."/>
            <person name="Cepeda A.J."/>
            <person name="Yan W."/>
            <person name="Fan B."/>
            <person name="Jiang Y."/>
            <person name="Adhikari A."/>
            <person name="Zheng C.-J."/>
            <person name="Schuster L."/>
            <person name="Cowan T.M."/>
            <person name="Smanski M.J."/>
            <person name="Chevrette M.G."/>
            <person name="De Carvalho L.P.S."/>
            <person name="Shen B."/>
        </authorList>
    </citation>
    <scope>NUCLEOTIDE SEQUENCE [LARGE SCALE GENOMIC DNA]</scope>
    <source>
        <strain evidence="2 3">NPDC020602</strain>
    </source>
</reference>
<gene>
    <name evidence="2" type="ORF">ACH407_25175</name>
</gene>
<keyword evidence="1" id="KW-0812">Transmembrane</keyword>
<dbReference type="Proteomes" id="UP001611339">
    <property type="component" value="Unassembled WGS sequence"/>
</dbReference>
<protein>
    <submittedName>
        <fullName evidence="2">Uncharacterized protein</fullName>
    </submittedName>
</protein>
<name>A0ABW7UEW5_9ACTN</name>
<accession>A0ABW7UEW5</accession>
<keyword evidence="3" id="KW-1185">Reference proteome</keyword>
<comment type="caution">
    <text evidence="2">The sequence shown here is derived from an EMBL/GenBank/DDBJ whole genome shotgun (WGS) entry which is preliminary data.</text>
</comment>
<evidence type="ECO:0000313" key="3">
    <source>
        <dbReference type="Proteomes" id="UP001611339"/>
    </source>
</evidence>
<evidence type="ECO:0000256" key="1">
    <source>
        <dbReference type="SAM" id="Phobius"/>
    </source>
</evidence>
<proteinExistence type="predicted"/>
<keyword evidence="1" id="KW-0472">Membrane</keyword>